<dbReference type="PROSITE" id="PS50234">
    <property type="entry name" value="VWFA"/>
    <property type="match status" value="1"/>
</dbReference>
<evidence type="ECO:0000256" key="2">
    <source>
        <dbReference type="SAM" id="MobiDB-lite"/>
    </source>
</evidence>
<comment type="caution">
    <text evidence="4">The sequence shown here is derived from an EMBL/GenBank/DDBJ whole genome shotgun (WGS) entry which is preliminary data.</text>
</comment>
<dbReference type="Proteomes" id="UP001595607">
    <property type="component" value="Unassembled WGS sequence"/>
</dbReference>
<dbReference type="Pfam" id="PF06213">
    <property type="entry name" value="CobT"/>
    <property type="match status" value="1"/>
</dbReference>
<dbReference type="EC" id="6.6.1.2" evidence="1"/>
<evidence type="ECO:0000313" key="4">
    <source>
        <dbReference type="EMBL" id="MFC3302744.1"/>
    </source>
</evidence>
<protein>
    <recommendedName>
        <fullName evidence="1">Cobaltochelatase subunit CobT</fullName>
        <ecNumber evidence="1">6.6.1.2</ecNumber>
    </recommendedName>
</protein>
<keyword evidence="4" id="KW-0436">Ligase</keyword>
<dbReference type="GO" id="GO:0051116">
    <property type="term" value="F:cobaltochelatase activity"/>
    <property type="evidence" value="ECO:0007669"/>
    <property type="project" value="UniProtKB-EC"/>
</dbReference>
<feature type="domain" description="VWFA" evidence="3">
    <location>
        <begin position="402"/>
        <end position="619"/>
    </location>
</feature>
<dbReference type="Gene3D" id="3.40.50.410">
    <property type="entry name" value="von Willebrand factor, type A domain"/>
    <property type="match status" value="1"/>
</dbReference>
<dbReference type="InterPro" id="IPR036465">
    <property type="entry name" value="vWFA_dom_sf"/>
</dbReference>
<reference evidence="5" key="1">
    <citation type="journal article" date="2019" name="Int. J. Syst. Evol. Microbiol.">
        <title>The Global Catalogue of Microorganisms (GCM) 10K type strain sequencing project: providing services to taxonomists for standard genome sequencing and annotation.</title>
        <authorList>
            <consortium name="The Broad Institute Genomics Platform"/>
            <consortium name="The Broad Institute Genome Sequencing Center for Infectious Disease"/>
            <person name="Wu L."/>
            <person name="Ma J."/>
        </authorList>
    </citation>
    <scope>NUCLEOTIDE SEQUENCE [LARGE SCALE GENOMIC DNA]</scope>
    <source>
        <strain evidence="5">KCTC 22245</strain>
    </source>
</reference>
<evidence type="ECO:0000259" key="3">
    <source>
        <dbReference type="PROSITE" id="PS50234"/>
    </source>
</evidence>
<keyword evidence="5" id="KW-1185">Reference proteome</keyword>
<feature type="compositionally biased region" description="Acidic residues" evidence="2">
    <location>
        <begin position="217"/>
        <end position="287"/>
    </location>
</feature>
<organism evidence="4 5">
    <name type="scientific">Parvularcula lutaonensis</name>
    <dbReference type="NCBI Taxonomy" id="491923"/>
    <lineage>
        <taxon>Bacteria</taxon>
        <taxon>Pseudomonadati</taxon>
        <taxon>Pseudomonadota</taxon>
        <taxon>Alphaproteobacteria</taxon>
        <taxon>Parvularculales</taxon>
        <taxon>Parvularculaceae</taxon>
        <taxon>Parvularcula</taxon>
    </lineage>
</organism>
<feature type="region of interest" description="Disordered" evidence="2">
    <location>
        <begin position="208"/>
        <end position="304"/>
    </location>
</feature>
<dbReference type="SMART" id="SM00327">
    <property type="entry name" value="VWA"/>
    <property type="match status" value="1"/>
</dbReference>
<dbReference type="InterPro" id="IPR002035">
    <property type="entry name" value="VWF_A"/>
</dbReference>
<dbReference type="NCBIfam" id="TIGR01651">
    <property type="entry name" value="CobT"/>
    <property type="match status" value="1"/>
</dbReference>
<evidence type="ECO:0000313" key="5">
    <source>
        <dbReference type="Proteomes" id="UP001595607"/>
    </source>
</evidence>
<accession>A0ABV7MBA2</accession>
<sequence length="619" mass="69392">MKEQESPTERFKRVLAQATRAISAEPEADVKFGGDRPVVDGSEARLPLPPRKLDRKKVSISRGHADAAALKLAHHDEALHQKLQPDNPEGRVLFAALEDLRCEALGANAMEGIGRNLDAALERALDEKGYRRMEDRQDVPVTDIIQLLARERMTGRPVPQSAEKLVELWREEIENTCGDALDALVARDTHIDQEAFSKLAREIIEAIDLGDKTGDEETREDDQDAPPDEGEQPEVDGQDEDENQAPEGDSEPEDQTPDFGEANDGEADMPDDPTQIDEGDPRDEAGDEAPILRRETLGDSGEIYRPYTTEYDQIAHAHELCLPDELVRLRKQLDGQLENLHAVVARLANRLHRRLLAQQNRAWQFDLDEGVLDAARLSRVVIDPFQPLSFKQETEQEFRDTTVTLLIDNSGSMRGRPITVAAICADILARTLERCGVKVEILGFTTKAWKGGQSREKWVRDGRPKHPGRLNDLRHIIYKPAGVPWRRSRENLGLMLKEGLLKENIDGEALLWAHDRLIARPEQRRILMVISDGAPVDDTTSSANGGSYLERHLREVIAMIENRSPVELLAIGIGHDVTRFYRRAITITDVDQLGGAMTEQLAALFEDETQAPVARRRRA</sequence>
<dbReference type="InterPro" id="IPR051928">
    <property type="entry name" value="NorD/CobT"/>
</dbReference>
<dbReference type="PANTHER" id="PTHR41248:SF1">
    <property type="entry name" value="NORD PROTEIN"/>
    <property type="match status" value="1"/>
</dbReference>
<dbReference type="PIRSF" id="PIRSF031715">
    <property type="entry name" value="Cob_chel_CobT"/>
    <property type="match status" value="1"/>
</dbReference>
<proteinExistence type="predicted"/>
<dbReference type="RefSeq" id="WP_229786030.1">
    <property type="nucleotide sequence ID" value="NZ_BMXU01000001.1"/>
</dbReference>
<dbReference type="CDD" id="cd01454">
    <property type="entry name" value="vWA_norD_type"/>
    <property type="match status" value="1"/>
</dbReference>
<name>A0ABV7MBA2_9PROT</name>
<dbReference type="PANTHER" id="PTHR41248">
    <property type="entry name" value="NORD PROTEIN"/>
    <property type="match status" value="1"/>
</dbReference>
<dbReference type="InterPro" id="IPR006538">
    <property type="entry name" value="CobT"/>
</dbReference>
<dbReference type="Pfam" id="PF11775">
    <property type="entry name" value="CobT_C"/>
    <property type="match status" value="1"/>
</dbReference>
<dbReference type="InterPro" id="IPR025861">
    <property type="entry name" value="CobT_VWA_dom"/>
</dbReference>
<dbReference type="EMBL" id="JBHRVA010000002">
    <property type="protein sequence ID" value="MFC3302744.1"/>
    <property type="molecule type" value="Genomic_DNA"/>
</dbReference>
<dbReference type="SUPFAM" id="SSF53300">
    <property type="entry name" value="vWA-like"/>
    <property type="match status" value="1"/>
</dbReference>
<evidence type="ECO:0000256" key="1">
    <source>
        <dbReference type="NCBIfam" id="TIGR01651"/>
    </source>
</evidence>
<gene>
    <name evidence="4" type="primary">cobT</name>
    <name evidence="4" type="ORF">ACFONP_08365</name>
</gene>